<evidence type="ECO:0000313" key="1">
    <source>
        <dbReference type="EMBL" id="KJF42847.1"/>
    </source>
</evidence>
<evidence type="ECO:0000313" key="2">
    <source>
        <dbReference type="Proteomes" id="UP000032544"/>
    </source>
</evidence>
<organism evidence="1 2">
    <name type="scientific">Draconibacterium sediminis</name>
    <dbReference type="NCBI Taxonomy" id="1544798"/>
    <lineage>
        <taxon>Bacteria</taxon>
        <taxon>Pseudomonadati</taxon>
        <taxon>Bacteroidota</taxon>
        <taxon>Bacteroidia</taxon>
        <taxon>Marinilabiliales</taxon>
        <taxon>Prolixibacteraceae</taxon>
        <taxon>Draconibacterium</taxon>
    </lineage>
</organism>
<dbReference type="STRING" id="1544798.LH29_15610"/>
<comment type="caution">
    <text evidence="1">The sequence shown here is derived from an EMBL/GenBank/DDBJ whole genome shotgun (WGS) entry which is preliminary data.</text>
</comment>
<proteinExistence type="predicted"/>
<gene>
    <name evidence="1" type="ORF">LH29_15610</name>
</gene>
<dbReference type="EMBL" id="JRHC01000004">
    <property type="protein sequence ID" value="KJF42847.1"/>
    <property type="molecule type" value="Genomic_DNA"/>
</dbReference>
<sequence>MKNKEFTEFINGLTPRERTDYIKSLSDGLLEYTTEIDKHREYLENLPTKELRIKEIERIVNEYTKRTNQ</sequence>
<dbReference type="Proteomes" id="UP000032544">
    <property type="component" value="Unassembled WGS sequence"/>
</dbReference>
<dbReference type="AlphaFoldDB" id="A0A0D8J7J1"/>
<keyword evidence="2" id="KW-1185">Reference proteome</keyword>
<dbReference type="RefSeq" id="WP_045031251.1">
    <property type="nucleotide sequence ID" value="NZ_JRHC01000004.1"/>
</dbReference>
<reference evidence="1 2" key="1">
    <citation type="submission" date="2014-09" db="EMBL/GenBank/DDBJ databases">
        <title>Draft Genome Sequence of Draconibacterium sp. JN14CK-3.</title>
        <authorList>
            <person name="Dong C."/>
            <person name="Lai Q."/>
            <person name="Shao Z."/>
        </authorList>
    </citation>
    <scope>NUCLEOTIDE SEQUENCE [LARGE SCALE GENOMIC DNA]</scope>
    <source>
        <strain evidence="1 2">JN14CK-3</strain>
    </source>
</reference>
<accession>A0A0D8J7J1</accession>
<protein>
    <submittedName>
        <fullName evidence="1">Uncharacterized protein</fullName>
    </submittedName>
</protein>
<name>A0A0D8J7J1_9BACT</name>